<dbReference type="InterPro" id="IPR039424">
    <property type="entry name" value="SBP_5"/>
</dbReference>
<evidence type="ECO:0000256" key="1">
    <source>
        <dbReference type="ARBA" id="ARBA00023125"/>
    </source>
</evidence>
<keyword evidence="5" id="KW-1185">Reference proteome</keyword>
<dbReference type="Proteomes" id="UP001150001">
    <property type="component" value="Unassembled WGS sequence"/>
</dbReference>
<dbReference type="PANTHER" id="PTHR30290">
    <property type="entry name" value="PERIPLASMIC BINDING COMPONENT OF ABC TRANSPORTER"/>
    <property type="match status" value="1"/>
</dbReference>
<dbReference type="SUPFAM" id="SSF53850">
    <property type="entry name" value="Periplasmic binding protein-like II"/>
    <property type="match status" value="1"/>
</dbReference>
<evidence type="ECO:0000259" key="3">
    <source>
        <dbReference type="Pfam" id="PF12793"/>
    </source>
</evidence>
<feature type="domain" description="Solute-binding protein family 5" evidence="2">
    <location>
        <begin position="201"/>
        <end position="310"/>
    </location>
</feature>
<evidence type="ECO:0000313" key="5">
    <source>
        <dbReference type="Proteomes" id="UP001150001"/>
    </source>
</evidence>
<keyword evidence="1" id="KW-0238">DNA-binding</keyword>
<sequence>MAVRVSNNNRVGIVQSCFLSSSQLKRVKQLESQFSVQIACGVNISRLAELLVCSERNVSKLMTSLQKLGVISWVPGRGRGHHSQFTLLKSFEEALTEQLEQLAQNGNLNQAYRLAEQFGRVGLFQERMPYWLDSARQTLREQNTLMYLVPYDLPEWRPHCALSTRSILLIESVFDTLLRYDSKHQQIYPHLGHQLRLSECQIRVRIRNNITFHNGERLTPEWVQANFEMRRDTVHPYQILFRHLERIDVDGQWVAFVLRQNDPVFLHLLADAHSAIFDFRSEVPQGTGAYAVERLESQHWSLVRNQHYFGLGGEIERAEFWTNEALPDGSMHVTESYLTDGELEQDQEVIEQSGCTVLQFRHHEHALSTAERSWVVYHSRGFLERTSRQAANSVMDCHQDKGFHLFDQTRLKPSRPVVVEVRCVHRAEVKPLLTALQEKGIEVRIHDPDEDVAGSEVDIVYDCYAFGDDLTFQYYEWLLCGDVFARCLSHPAQQSLLSFVDTLMQESEHSQDFLQKLYRAEDWLIQNYHFCPLWRDHVVYQRADNVYGTETGNMGLMSLANMWLE</sequence>
<proteinExistence type="predicted"/>
<dbReference type="InterPro" id="IPR025370">
    <property type="entry name" value="SgrR_HTH_N"/>
</dbReference>
<evidence type="ECO:0000259" key="2">
    <source>
        <dbReference type="Pfam" id="PF00496"/>
    </source>
</evidence>
<gene>
    <name evidence="4" type="ORF">OPW20_25995</name>
</gene>
<comment type="caution">
    <text evidence="4">The sequence shown here is derived from an EMBL/GenBank/DDBJ whole genome shotgun (WGS) entry which is preliminary data.</text>
</comment>
<dbReference type="PANTHER" id="PTHR30290:SF72">
    <property type="entry name" value="HTH-TYPE TRANSCRIPTIONAL REGULATOR SGRR"/>
    <property type="match status" value="1"/>
</dbReference>
<dbReference type="Pfam" id="PF12793">
    <property type="entry name" value="SgrR_N"/>
    <property type="match status" value="1"/>
</dbReference>
<evidence type="ECO:0000313" key="4">
    <source>
        <dbReference type="EMBL" id="MDC5743518.1"/>
    </source>
</evidence>
<reference evidence="4" key="1">
    <citation type="submission" date="2022-11" db="EMBL/GenBank/DDBJ databases">
        <title>Role of the vibriolysin VemA secreted by the emergent pathogen Vibrio europaeus in the colonization of Manila clam mucus.</title>
        <authorList>
            <person name="Martinez C."/>
            <person name="Rodriguez S."/>
            <person name="Vences A."/>
            <person name="Barja J.L."/>
            <person name="Toranzo A.E."/>
            <person name="Dubert J."/>
        </authorList>
    </citation>
    <scope>NUCLEOTIDE SEQUENCE</scope>
    <source>
        <strain evidence="4">3454</strain>
    </source>
</reference>
<accession>A0ABT5H1W2</accession>
<dbReference type="EMBL" id="JAPFIT010000033">
    <property type="protein sequence ID" value="MDC5743518.1"/>
    <property type="molecule type" value="Genomic_DNA"/>
</dbReference>
<protein>
    <submittedName>
        <fullName evidence="4">SgrR family transcriptional regulator</fullName>
    </submittedName>
</protein>
<feature type="domain" description="Transcriptional regulator SgrR N-terminal HTH" evidence="3">
    <location>
        <begin position="37"/>
        <end position="117"/>
    </location>
</feature>
<dbReference type="Gene3D" id="3.40.190.10">
    <property type="entry name" value="Periplasmic binding protein-like II"/>
    <property type="match status" value="1"/>
</dbReference>
<name>A0ABT5H1W2_9VIBR</name>
<dbReference type="Pfam" id="PF00496">
    <property type="entry name" value="SBP_bac_5"/>
    <property type="match status" value="1"/>
</dbReference>
<dbReference type="InterPro" id="IPR000914">
    <property type="entry name" value="SBP_5_dom"/>
</dbReference>
<organism evidence="4 5">
    <name type="scientific">Vibrio europaeus</name>
    <dbReference type="NCBI Taxonomy" id="300876"/>
    <lineage>
        <taxon>Bacteria</taxon>
        <taxon>Pseudomonadati</taxon>
        <taxon>Pseudomonadota</taxon>
        <taxon>Gammaproteobacteria</taxon>
        <taxon>Vibrionales</taxon>
        <taxon>Vibrionaceae</taxon>
        <taxon>Vibrio</taxon>
        <taxon>Vibrio oreintalis group</taxon>
    </lineage>
</organism>